<dbReference type="RefSeq" id="XP_064678269.1">
    <property type="nucleotide sequence ID" value="XM_064831989.1"/>
</dbReference>
<proteinExistence type="inferred from homology"/>
<evidence type="ECO:0000259" key="2">
    <source>
        <dbReference type="Pfam" id="PF13460"/>
    </source>
</evidence>
<dbReference type="GeneID" id="89956505"/>
<feature type="domain" description="NAD(P)-binding" evidence="2">
    <location>
        <begin position="7"/>
        <end position="198"/>
    </location>
</feature>
<dbReference type="InterPro" id="IPR036291">
    <property type="entry name" value="NAD(P)-bd_dom_sf"/>
</dbReference>
<keyword evidence="4" id="KW-1185">Reference proteome</keyword>
<protein>
    <recommendedName>
        <fullName evidence="2">NAD(P)-binding domain-containing protein</fullName>
    </recommendedName>
</protein>
<dbReference type="GO" id="GO:0004074">
    <property type="term" value="F:biliverdin reductase [NAD(P)H] activity"/>
    <property type="evidence" value="ECO:0007669"/>
    <property type="project" value="TreeGrafter"/>
</dbReference>
<evidence type="ECO:0000256" key="1">
    <source>
        <dbReference type="ARBA" id="ARBA00038376"/>
    </source>
</evidence>
<dbReference type="PANTHER" id="PTHR43355">
    <property type="entry name" value="FLAVIN REDUCTASE (NADPH)"/>
    <property type="match status" value="1"/>
</dbReference>
<dbReference type="Gene3D" id="3.40.50.720">
    <property type="entry name" value="NAD(P)-binding Rossmann-like Domain"/>
    <property type="match status" value="1"/>
</dbReference>
<dbReference type="Pfam" id="PF13460">
    <property type="entry name" value="NAD_binding_10"/>
    <property type="match status" value="1"/>
</dbReference>
<dbReference type="InterPro" id="IPR016040">
    <property type="entry name" value="NAD(P)-bd_dom"/>
</dbReference>
<dbReference type="PANTHER" id="PTHR43355:SF2">
    <property type="entry name" value="FLAVIN REDUCTASE (NADPH)"/>
    <property type="match status" value="1"/>
</dbReference>
<dbReference type="InterPro" id="IPR051606">
    <property type="entry name" value="Polyketide_Oxido-like"/>
</dbReference>
<evidence type="ECO:0000313" key="3">
    <source>
        <dbReference type="EMBL" id="KAK4511603.1"/>
    </source>
</evidence>
<gene>
    <name evidence="3" type="ORF">ATC70_012819</name>
</gene>
<dbReference type="SUPFAM" id="SSF51735">
    <property type="entry name" value="NAD(P)-binding Rossmann-fold domains"/>
    <property type="match status" value="1"/>
</dbReference>
<accession>A0AAN7D7E9</accession>
<reference evidence="3 4" key="1">
    <citation type="submission" date="2022-11" db="EMBL/GenBank/DDBJ databases">
        <title>Mucor velutinosus strain NIH1002 WGS.</title>
        <authorList>
            <person name="Subramanian P."/>
            <person name="Mullikin J.C."/>
            <person name="Segre J.A."/>
            <person name="Zelazny A.M."/>
        </authorList>
    </citation>
    <scope>NUCLEOTIDE SEQUENCE [LARGE SCALE GENOMIC DNA]</scope>
    <source>
        <strain evidence="3 4">NIH1002</strain>
    </source>
</reference>
<comment type="similarity">
    <text evidence="1">Belongs to the avfA family.</text>
</comment>
<comment type="caution">
    <text evidence="3">The sequence shown here is derived from an EMBL/GenBank/DDBJ whole genome shotgun (WGS) entry which is preliminary data.</text>
</comment>
<dbReference type="EMBL" id="JASEJX010000030">
    <property type="protein sequence ID" value="KAK4511603.1"/>
    <property type="molecule type" value="Genomic_DNA"/>
</dbReference>
<name>A0AAN7D7E9_9FUNG</name>
<dbReference type="GO" id="GO:0042602">
    <property type="term" value="F:riboflavin reductase (NADPH) activity"/>
    <property type="evidence" value="ECO:0007669"/>
    <property type="project" value="TreeGrafter"/>
</dbReference>
<organism evidence="3 4">
    <name type="scientific">Mucor velutinosus</name>
    <dbReference type="NCBI Taxonomy" id="708070"/>
    <lineage>
        <taxon>Eukaryota</taxon>
        <taxon>Fungi</taxon>
        <taxon>Fungi incertae sedis</taxon>
        <taxon>Mucoromycota</taxon>
        <taxon>Mucoromycotina</taxon>
        <taxon>Mucoromycetes</taxon>
        <taxon>Mucorales</taxon>
        <taxon>Mucorineae</taxon>
        <taxon>Mucoraceae</taxon>
        <taxon>Mucor</taxon>
    </lineage>
</organism>
<evidence type="ECO:0000313" key="4">
    <source>
        <dbReference type="Proteomes" id="UP001304243"/>
    </source>
</evidence>
<dbReference type="AlphaFoldDB" id="A0AAN7D7E9"/>
<dbReference type="Proteomes" id="UP001304243">
    <property type="component" value="Unassembled WGS sequence"/>
</dbReference>
<sequence length="211" mass="23128">MKLLIFGGTGLTGQKVIEKAISKNHQVVAYMRSPQKLDPVLASKITVIEGELDDQENIMHALDGVDAVLSTLGPTSAPSKGLPITHGYQTIVTCMERKGIRRIIALGTPSYKDQEYDGTSWIATLAIGSIKWMMHDAYLEMNGIGNALQASHLDWTLARVYFLTNGNEGTVKSGYVGETGFFISRSDLAQFFINELEQNEFVLKAPVIYAA</sequence>